<evidence type="ECO:0000313" key="1">
    <source>
        <dbReference type="EMBL" id="RGS35011.1"/>
    </source>
</evidence>
<proteinExistence type="predicted"/>
<name>A0A412IDS1_9FIRM</name>
<reference evidence="1 2" key="1">
    <citation type="submission" date="2018-08" db="EMBL/GenBank/DDBJ databases">
        <title>A genome reference for cultivated species of the human gut microbiota.</title>
        <authorList>
            <person name="Zou Y."/>
            <person name="Xue W."/>
            <person name="Luo G."/>
        </authorList>
    </citation>
    <scope>NUCLEOTIDE SEQUENCE [LARGE SCALE GENOMIC DNA]</scope>
    <source>
        <strain evidence="1 2">AF22-21</strain>
    </source>
</reference>
<protein>
    <submittedName>
        <fullName evidence="1">Uncharacterized protein</fullName>
    </submittedName>
</protein>
<evidence type="ECO:0000313" key="2">
    <source>
        <dbReference type="Proteomes" id="UP000283295"/>
    </source>
</evidence>
<dbReference type="EMBL" id="QRVK01000076">
    <property type="protein sequence ID" value="RGS35011.1"/>
    <property type="molecule type" value="Genomic_DNA"/>
</dbReference>
<accession>A0A412IDS1</accession>
<dbReference type="AlphaFoldDB" id="A0A412IDS1"/>
<gene>
    <name evidence="1" type="ORF">DWX94_14185</name>
</gene>
<dbReference type="OrthoDB" id="2220876at2"/>
<organism evidence="1 2">
    <name type="scientific">Coprococcus eutactus</name>
    <dbReference type="NCBI Taxonomy" id="33043"/>
    <lineage>
        <taxon>Bacteria</taxon>
        <taxon>Bacillati</taxon>
        <taxon>Bacillota</taxon>
        <taxon>Clostridia</taxon>
        <taxon>Lachnospirales</taxon>
        <taxon>Lachnospiraceae</taxon>
        <taxon>Coprococcus</taxon>
    </lineage>
</organism>
<comment type="caution">
    <text evidence="1">The sequence shown here is derived from an EMBL/GenBank/DDBJ whole genome shotgun (WGS) entry which is preliminary data.</text>
</comment>
<dbReference type="Proteomes" id="UP000283295">
    <property type="component" value="Unassembled WGS sequence"/>
</dbReference>
<sequence length="138" mass="16483">MGLFDRFKKTSKESLLGYLQNSISDNSSLEHIVSVFEEMCNMPLKEDMILFETGTYSFTGKPMFNFSLVRQFPNDEEEYYQIHVDVLYIPTEENKDFQRIIWNEDIEEDIFSYIKKTPEFSFCKDKVFSKIEIYLDET</sequence>